<sequence length="80" mass="8854">MQWSFTICASPPPILFDSRANCGFCDFHAIVIASSPYVLAIPSKPPNFVLISKFTCYLLLPISCIRSVERPPPKPPDMEA</sequence>
<proteinExistence type="predicted"/>
<dbReference type="Proteomes" id="UP000265520">
    <property type="component" value="Unassembled WGS sequence"/>
</dbReference>
<reference evidence="1 2" key="1">
    <citation type="journal article" date="2018" name="Front. Plant Sci.">
        <title>Red Clover (Trifolium pratense) and Zigzag Clover (T. medium) - A Picture of Genomic Similarities and Differences.</title>
        <authorList>
            <person name="Dluhosova J."/>
            <person name="Istvanek J."/>
            <person name="Nedelnik J."/>
            <person name="Repkova J."/>
        </authorList>
    </citation>
    <scope>NUCLEOTIDE SEQUENCE [LARGE SCALE GENOMIC DNA]</scope>
    <source>
        <strain evidence="2">cv. 10/8</strain>
        <tissue evidence="1">Leaf</tissue>
    </source>
</reference>
<evidence type="ECO:0000313" key="1">
    <source>
        <dbReference type="EMBL" id="MCI42675.1"/>
    </source>
</evidence>
<dbReference type="AlphaFoldDB" id="A0A392S446"/>
<feature type="non-terminal residue" evidence="1">
    <location>
        <position position="80"/>
    </location>
</feature>
<protein>
    <submittedName>
        <fullName evidence="1">Uncharacterized protein</fullName>
    </submittedName>
</protein>
<dbReference type="EMBL" id="LXQA010307469">
    <property type="protein sequence ID" value="MCI42675.1"/>
    <property type="molecule type" value="Genomic_DNA"/>
</dbReference>
<keyword evidence="2" id="KW-1185">Reference proteome</keyword>
<name>A0A392S446_9FABA</name>
<accession>A0A392S446</accession>
<organism evidence="1 2">
    <name type="scientific">Trifolium medium</name>
    <dbReference type="NCBI Taxonomy" id="97028"/>
    <lineage>
        <taxon>Eukaryota</taxon>
        <taxon>Viridiplantae</taxon>
        <taxon>Streptophyta</taxon>
        <taxon>Embryophyta</taxon>
        <taxon>Tracheophyta</taxon>
        <taxon>Spermatophyta</taxon>
        <taxon>Magnoliopsida</taxon>
        <taxon>eudicotyledons</taxon>
        <taxon>Gunneridae</taxon>
        <taxon>Pentapetalae</taxon>
        <taxon>rosids</taxon>
        <taxon>fabids</taxon>
        <taxon>Fabales</taxon>
        <taxon>Fabaceae</taxon>
        <taxon>Papilionoideae</taxon>
        <taxon>50 kb inversion clade</taxon>
        <taxon>NPAAA clade</taxon>
        <taxon>Hologalegina</taxon>
        <taxon>IRL clade</taxon>
        <taxon>Trifolieae</taxon>
        <taxon>Trifolium</taxon>
    </lineage>
</organism>
<comment type="caution">
    <text evidence="1">The sequence shown here is derived from an EMBL/GenBank/DDBJ whole genome shotgun (WGS) entry which is preliminary data.</text>
</comment>
<evidence type="ECO:0000313" key="2">
    <source>
        <dbReference type="Proteomes" id="UP000265520"/>
    </source>
</evidence>